<feature type="domain" description="Erythromycin biosynthesis protein CIII-like C-terminal" evidence="2">
    <location>
        <begin position="314"/>
        <end position="413"/>
    </location>
</feature>
<dbReference type="InterPro" id="IPR010610">
    <property type="entry name" value="EryCIII-like_C"/>
</dbReference>
<evidence type="ECO:0000313" key="4">
    <source>
        <dbReference type="Proteomes" id="UP001629113"/>
    </source>
</evidence>
<protein>
    <submittedName>
        <fullName evidence="3">MGT family Glycosyltransferase</fullName>
    </submittedName>
</protein>
<comment type="caution">
    <text evidence="3">The sequence shown here is derived from an EMBL/GenBank/DDBJ whole genome shotgun (WGS) entry which is preliminary data.</text>
</comment>
<dbReference type="InterPro" id="IPR002213">
    <property type="entry name" value="UDP_glucos_trans"/>
</dbReference>
<dbReference type="SUPFAM" id="SSF53756">
    <property type="entry name" value="UDP-Glycosyltransferase/glycogen phosphorylase"/>
    <property type="match status" value="1"/>
</dbReference>
<dbReference type="Proteomes" id="UP001629113">
    <property type="component" value="Unassembled WGS sequence"/>
</dbReference>
<reference evidence="3 4" key="1">
    <citation type="submission" date="2024-06" db="EMBL/GenBank/DDBJ databases">
        <title>Complete genome of Phlyctema vagabunda strain 19-DSS-EL-015.</title>
        <authorList>
            <person name="Fiorenzani C."/>
        </authorList>
    </citation>
    <scope>NUCLEOTIDE SEQUENCE [LARGE SCALE GENOMIC DNA]</scope>
    <source>
        <strain evidence="3 4">19-DSS-EL-015</strain>
    </source>
</reference>
<keyword evidence="4" id="KW-1185">Reference proteome</keyword>
<dbReference type="InterPro" id="IPR050426">
    <property type="entry name" value="Glycosyltransferase_28"/>
</dbReference>
<evidence type="ECO:0000313" key="3">
    <source>
        <dbReference type="EMBL" id="KAL3417871.1"/>
    </source>
</evidence>
<dbReference type="PANTHER" id="PTHR48050:SF13">
    <property type="entry name" value="STEROL 3-BETA-GLUCOSYLTRANSFERASE UGT80A2"/>
    <property type="match status" value="1"/>
</dbReference>
<sequence length="440" mass="47470">MDNNELHRARRPIKFLLHTFYATGHVLPMQAIAKTLTGRGHSVHWLTSAAQESRVLASNATFRATSEVAVVDDRLRNAQPTDLPETVDALFGGRVIAQVKDFRRVLAETEGTFDCLLVDALPQGANALFDLDEIPLWVTLGVVPMYLPDEPPARAATSALGMLLSQPELILSCINTQRAQLGLAPHDPSIASLHYSPFLHIQASCEALEFQDTTLETDRPRRSSLALLPQLNYVGPLVTPASHGSVSTSSLQPAWWDEIDRSSCVIGITQGTFAVDPSSLIIPAIEALAGNPDLLLIVPSPHGDEIRSKIRVPIGSNVRIADWVPYDLLLPRCSLLITNGGYGSVTQALSHGVPLITAGTSEDKKDTAARVQWVGAGIDLGTDMPSPAQIRDAVDKILVDPRYKENASKVAEQLNGLGGAEKACDLLEEVVTQSTENKLS</sequence>
<organism evidence="3 4">
    <name type="scientific">Phlyctema vagabunda</name>
    <dbReference type="NCBI Taxonomy" id="108571"/>
    <lineage>
        <taxon>Eukaryota</taxon>
        <taxon>Fungi</taxon>
        <taxon>Dikarya</taxon>
        <taxon>Ascomycota</taxon>
        <taxon>Pezizomycotina</taxon>
        <taxon>Leotiomycetes</taxon>
        <taxon>Helotiales</taxon>
        <taxon>Dermateaceae</taxon>
        <taxon>Phlyctema</taxon>
    </lineage>
</organism>
<keyword evidence="1" id="KW-0808">Transferase</keyword>
<accession>A0ABR4P3I4</accession>
<gene>
    <name evidence="3" type="ORF">PVAG01_10881</name>
</gene>
<dbReference type="EMBL" id="JBFCZG010000010">
    <property type="protein sequence ID" value="KAL3417871.1"/>
    <property type="molecule type" value="Genomic_DNA"/>
</dbReference>
<dbReference type="Pfam" id="PF06722">
    <property type="entry name" value="EryCIII-like_C"/>
    <property type="match status" value="1"/>
</dbReference>
<proteinExistence type="predicted"/>
<dbReference type="CDD" id="cd03784">
    <property type="entry name" value="GT1_Gtf-like"/>
    <property type="match status" value="1"/>
</dbReference>
<evidence type="ECO:0000259" key="2">
    <source>
        <dbReference type="Pfam" id="PF06722"/>
    </source>
</evidence>
<name>A0ABR4P3I4_9HELO</name>
<evidence type="ECO:0000256" key="1">
    <source>
        <dbReference type="ARBA" id="ARBA00022679"/>
    </source>
</evidence>
<dbReference type="PANTHER" id="PTHR48050">
    <property type="entry name" value="STEROL 3-BETA-GLUCOSYLTRANSFERASE"/>
    <property type="match status" value="1"/>
</dbReference>
<dbReference type="Gene3D" id="3.40.50.2000">
    <property type="entry name" value="Glycogen Phosphorylase B"/>
    <property type="match status" value="2"/>
</dbReference>